<feature type="domain" description="Adenylyl/Guanylyl and SMODS C-terminal sensor" evidence="1">
    <location>
        <begin position="89"/>
        <end position="212"/>
    </location>
</feature>
<feature type="non-terminal residue" evidence="2">
    <location>
        <position position="1"/>
    </location>
</feature>
<evidence type="ECO:0000259" key="1">
    <source>
        <dbReference type="Pfam" id="PF18134"/>
    </source>
</evidence>
<dbReference type="Pfam" id="PF18134">
    <property type="entry name" value="AGS_C"/>
    <property type="match status" value="1"/>
</dbReference>
<reference evidence="2" key="1">
    <citation type="submission" date="2020-02" db="EMBL/GenBank/DDBJ databases">
        <authorList>
            <person name="Meier V. D."/>
        </authorList>
    </citation>
    <scope>NUCLEOTIDE SEQUENCE</scope>
    <source>
        <strain evidence="2">AVDCRST_MAG93</strain>
    </source>
</reference>
<dbReference type="InterPro" id="IPR036866">
    <property type="entry name" value="RibonucZ/Hydroxyglut_hydro"/>
</dbReference>
<gene>
    <name evidence="2" type="ORF">AVDCRST_MAG93-9060</name>
</gene>
<dbReference type="InterPro" id="IPR040511">
    <property type="entry name" value="AGS_C"/>
</dbReference>
<evidence type="ECO:0000313" key="2">
    <source>
        <dbReference type="EMBL" id="CAA9379340.1"/>
    </source>
</evidence>
<proteinExistence type="predicted"/>
<dbReference type="AlphaFoldDB" id="A0A6J4NCW4"/>
<sequence length="227" mass="25697">APYEDAIEAIAPDYTLISVYEDNDYDHPHEDALKIYKEHTGGAVAQTKFEGSILVKVESGEVTLEPSPVDEQIEENKVAMKGLSMALALLPEVSLSAAQINKGTKRPFKTLKSGASRVPKDEYILFTADVRNRPAGSRLEWQVRNWGVDDDARHGERYGKDTGGKFDLRMDREDAENEWTRQTAYTGRHECTVRLVDSIGRMLASDRFVVQVGRPRSRYRRKLGRIR</sequence>
<dbReference type="EMBL" id="CADCTR010003038">
    <property type="protein sequence ID" value="CAA9379340.1"/>
    <property type="molecule type" value="Genomic_DNA"/>
</dbReference>
<organism evidence="2">
    <name type="scientific">uncultured Chloroflexia bacterium</name>
    <dbReference type="NCBI Taxonomy" id="1672391"/>
    <lineage>
        <taxon>Bacteria</taxon>
        <taxon>Bacillati</taxon>
        <taxon>Chloroflexota</taxon>
        <taxon>Chloroflexia</taxon>
        <taxon>environmental samples</taxon>
    </lineage>
</organism>
<protein>
    <recommendedName>
        <fullName evidence="1">Adenylyl/Guanylyl and SMODS C-terminal sensor domain-containing protein</fullName>
    </recommendedName>
</protein>
<accession>A0A6J4NCW4</accession>
<name>A0A6J4NCW4_9CHLR</name>
<dbReference type="Gene3D" id="3.60.15.10">
    <property type="entry name" value="Ribonuclease Z/Hydroxyacylglutathione hydrolase-like"/>
    <property type="match status" value="1"/>
</dbReference>